<dbReference type="Gene3D" id="3.10.105.10">
    <property type="entry name" value="Dipeptide-binding Protein, Domain 3"/>
    <property type="match status" value="1"/>
</dbReference>
<dbReference type="PROSITE" id="PS51318">
    <property type="entry name" value="TAT"/>
    <property type="match status" value="1"/>
</dbReference>
<evidence type="ECO:0000313" key="3">
    <source>
        <dbReference type="Proteomes" id="UP001595699"/>
    </source>
</evidence>
<dbReference type="EMBL" id="JBHRZH010000039">
    <property type="protein sequence ID" value="MFC3765475.1"/>
    <property type="molecule type" value="Genomic_DNA"/>
</dbReference>
<accession>A0ABV7YMX1</accession>
<dbReference type="InterPro" id="IPR039424">
    <property type="entry name" value="SBP_5"/>
</dbReference>
<reference evidence="3" key="1">
    <citation type="journal article" date="2019" name="Int. J. Syst. Evol. Microbiol.">
        <title>The Global Catalogue of Microorganisms (GCM) 10K type strain sequencing project: providing services to taxonomists for standard genome sequencing and annotation.</title>
        <authorList>
            <consortium name="The Broad Institute Genomics Platform"/>
            <consortium name="The Broad Institute Genome Sequencing Center for Infectious Disease"/>
            <person name="Wu L."/>
            <person name="Ma J."/>
        </authorList>
    </citation>
    <scope>NUCLEOTIDE SEQUENCE [LARGE SCALE GENOMIC DNA]</scope>
    <source>
        <strain evidence="3">CGMCC 4.7241</strain>
    </source>
</reference>
<evidence type="ECO:0000259" key="1">
    <source>
        <dbReference type="Pfam" id="PF00496"/>
    </source>
</evidence>
<evidence type="ECO:0000313" key="2">
    <source>
        <dbReference type="EMBL" id="MFC3765475.1"/>
    </source>
</evidence>
<feature type="domain" description="Solute-binding protein family 5" evidence="1">
    <location>
        <begin position="112"/>
        <end position="489"/>
    </location>
</feature>
<sequence>MNATPTPPQRAWSRRQVLEIFGAGVVGAAALAACAPSNQANPGGGNGATGGPKGPAEFHGAWPFQVPPKGHYNVVEGVTDSLLGGGPYIDLITLPPAMYLWKEKKWEYLIGESHELDAAAKTFTLKLKSGLKWSDGKPITSKDVVSTYWCLRIIRNVVWNYLEKVEAPDEQTVVFTMNNASTVMERYALRRQIYSDATYGEWATKAQTLFEGGGNLDTPEGTKLNTDFQAFRPEDVIASGPFKFDKASITNAQLTIVKNDQGFAADKVAYDKIVLFNGETPDITPVVLSGQVDYATHGFPPATEKAFESKGIRILRPPVYSGAALFFNMDKLPEFKDVKVRQAFAHAIDRAENGEVTLAESGKPVQFMCGFSDNLVPDWLSAEQQGSLNKYEFDQAKATTLLTEAGWKKQGDGWLKPDGKPAQYELIFHAEFADYSACGQNAAQQLTKFGIKTEGRGVTFTQQPIDVDKGNFQLAIQGWGSSSHPHPHFAFVADLFTHNIPTAKNQGGRGMGFELKTTTSAGPVDLEKAVTESGAGLDEAAQKQNVATVATAFNELVPIIPLFERYGNNAAREGDRVDAWPADSDPIMANAPYADNFTIMLMLRGTLKPA</sequence>
<dbReference type="Pfam" id="PF00496">
    <property type="entry name" value="SBP_bac_5"/>
    <property type="match status" value="1"/>
</dbReference>
<dbReference type="InterPro" id="IPR000914">
    <property type="entry name" value="SBP_5_dom"/>
</dbReference>
<dbReference type="Proteomes" id="UP001595699">
    <property type="component" value="Unassembled WGS sequence"/>
</dbReference>
<dbReference type="Gene3D" id="3.40.190.10">
    <property type="entry name" value="Periplasmic binding protein-like II"/>
    <property type="match status" value="1"/>
</dbReference>
<name>A0ABV7YMX1_9ACTN</name>
<proteinExistence type="predicted"/>
<comment type="caution">
    <text evidence="2">The sequence shown here is derived from an EMBL/GenBank/DDBJ whole genome shotgun (WGS) entry which is preliminary data.</text>
</comment>
<organism evidence="2 3">
    <name type="scientific">Tenggerimyces flavus</name>
    <dbReference type="NCBI Taxonomy" id="1708749"/>
    <lineage>
        <taxon>Bacteria</taxon>
        <taxon>Bacillati</taxon>
        <taxon>Actinomycetota</taxon>
        <taxon>Actinomycetes</taxon>
        <taxon>Propionibacteriales</taxon>
        <taxon>Nocardioidaceae</taxon>
        <taxon>Tenggerimyces</taxon>
    </lineage>
</organism>
<dbReference type="SUPFAM" id="SSF53850">
    <property type="entry name" value="Periplasmic binding protein-like II"/>
    <property type="match status" value="1"/>
</dbReference>
<gene>
    <name evidence="2" type="ORF">ACFOUW_31905</name>
</gene>
<keyword evidence="3" id="KW-1185">Reference proteome</keyword>
<dbReference type="InterPro" id="IPR006311">
    <property type="entry name" value="TAT_signal"/>
</dbReference>
<protein>
    <submittedName>
        <fullName evidence="2">ABC transporter substrate-binding protein</fullName>
    </submittedName>
</protein>
<dbReference type="PANTHER" id="PTHR30290">
    <property type="entry name" value="PERIPLASMIC BINDING COMPONENT OF ABC TRANSPORTER"/>
    <property type="match status" value="1"/>
</dbReference>
<dbReference type="RefSeq" id="WP_205119466.1">
    <property type="nucleotide sequence ID" value="NZ_JAFBCM010000001.1"/>
</dbReference>